<feature type="domain" description="CCZ1/INTU second Longin" evidence="6">
    <location>
        <begin position="464"/>
        <end position="568"/>
    </location>
</feature>
<dbReference type="InterPro" id="IPR043988">
    <property type="entry name" value="CCZ1/INTU_longin_2"/>
</dbReference>
<keyword evidence="9" id="KW-1185">Reference proteome</keyword>
<evidence type="ECO:0000313" key="8">
    <source>
        <dbReference type="EnsemblMetazoa" id="MDOA001931-PA"/>
    </source>
</evidence>
<dbReference type="Pfam" id="PF19032">
    <property type="entry name" value="Intu_longin_2"/>
    <property type="match status" value="1"/>
</dbReference>
<dbReference type="STRING" id="7370.A0A1I8M754"/>
<dbReference type="InterPro" id="IPR043987">
    <property type="entry name" value="CCZ1/INTU/HSP4_longin_1"/>
</dbReference>
<dbReference type="GO" id="GO:0005929">
    <property type="term" value="C:cilium"/>
    <property type="evidence" value="ECO:0007669"/>
    <property type="project" value="TreeGrafter"/>
</dbReference>
<evidence type="ECO:0000259" key="6">
    <source>
        <dbReference type="Pfam" id="PF19032"/>
    </source>
</evidence>
<reference evidence="8" key="1">
    <citation type="submission" date="2020-05" db="UniProtKB">
        <authorList>
            <consortium name="EnsemblMetazoa"/>
        </authorList>
    </citation>
    <scope>IDENTIFICATION</scope>
    <source>
        <strain evidence="8">Aabys</strain>
    </source>
</reference>
<evidence type="ECO:0000256" key="2">
    <source>
        <dbReference type="ARBA" id="ARBA00022473"/>
    </source>
</evidence>
<keyword evidence="3" id="KW-0963">Cytoplasm</keyword>
<keyword evidence="2" id="KW-0217">Developmental protein</keyword>
<dbReference type="InterPro" id="IPR043989">
    <property type="entry name" value="CCZ1/INTU/HSP4_longin_3"/>
</dbReference>
<gene>
    <name evidence="8" type="primary">101896764</name>
    <name evidence="10" type="synonym">LOC101896764</name>
</gene>
<dbReference type="RefSeq" id="XP_005184345.1">
    <property type="nucleotide sequence ID" value="XM_005184288.3"/>
</dbReference>
<feature type="domain" description="CCZ1/INTU/HSP4 first Longin" evidence="5">
    <location>
        <begin position="268"/>
        <end position="374"/>
    </location>
</feature>
<dbReference type="PANTHER" id="PTHR21082:SF4">
    <property type="entry name" value="PROTEIN INTURNED"/>
    <property type="match status" value="1"/>
</dbReference>
<organism evidence="8">
    <name type="scientific">Musca domestica</name>
    <name type="common">House fly</name>
    <dbReference type="NCBI Taxonomy" id="7370"/>
    <lineage>
        <taxon>Eukaryota</taxon>
        <taxon>Metazoa</taxon>
        <taxon>Ecdysozoa</taxon>
        <taxon>Arthropoda</taxon>
        <taxon>Hexapoda</taxon>
        <taxon>Insecta</taxon>
        <taxon>Pterygota</taxon>
        <taxon>Neoptera</taxon>
        <taxon>Endopterygota</taxon>
        <taxon>Diptera</taxon>
        <taxon>Brachycera</taxon>
        <taxon>Muscomorpha</taxon>
        <taxon>Muscoidea</taxon>
        <taxon>Muscidae</taxon>
        <taxon>Musca</taxon>
    </lineage>
</organism>
<dbReference type="KEGG" id="mde:101896764"/>
<dbReference type="OrthoDB" id="10263272at2759"/>
<name>A0A1I8M754_MUSDO</name>
<dbReference type="VEuPathDB" id="VectorBase:MDOA001931"/>
<dbReference type="Proteomes" id="UP001652621">
    <property type="component" value="Unplaced"/>
</dbReference>
<accession>A0A1I8M754</accession>
<sequence>MRRYQPEYVSSPTAEPDSDSNSEDESYSNSYSDSEFANWEQYVCEDGSLFYVEYIPIDMFKTTTATVGATGDGKVEFQRDLPSRSGKKTSRRPNKEDDQTTSTKGANGQILFNNINTSDDNCKILELVITAADRYRFGRRSTAVESILGFSVVPFVDKPECLMVDAFIHDMPEFFQQGKHIPIGRGDWFKSLDNIEIRASNIDDLLLQFDEPTNVCLKFQGQKTAPSAVDQTKGAENSGQQFSKIENYSQFAQQFEQLLKSVENTPTMPFGLLILPPECYQNDEHKKSLYYYPEDPDNFLYKGRGSFLTLSTVLTEELKTKPLASELSFNDEDYIVFYRKMNGFLVLFSYLASMVTLPEGNLRADELLTYISFMQPKMSLDSFKDASFLQFMNNFCNIQRTRLLCQKDRQRGEFPLEEALKESRHLPLPKEAQLRVFDALSEMEAMDYRNWNDEPLNTHREFFIYGSALYYDSFMLTSQMPLEMRLYMETYLRCRGVLEFVTKHGTKELYIWEEVMLPDMSDRHFLAVCGRGHLILTVILKLFCPPDFDANSKVLPSLFYIEEIQETLDHLLQCGIESLAMFWAVSNKRPEINNCFVDGKIMESGKEGKRSDLTLMRTKSASTSASVSHMQRSVHYEEDTQLCSSLGGSSVHSLTPSEDDSSKKRLISNADDSDSGSDWENFMEENILRGAIDAELQSQVTESLWKEISNVVPINISSGCINNIYYYIYVDVTNCTSFSPLKSAKDAAPFAREMHLAFHMIRKVLQPTRHRRDLQRNQNVRDAIIPVKEHGMTMEVVDKNSLEKYKFAVIGRLFLSPPREVYICHRPDMPANMVELAFRLSFFSSG</sequence>
<dbReference type="Pfam" id="PF19031">
    <property type="entry name" value="Intu_longin_1"/>
    <property type="match status" value="1"/>
</dbReference>
<dbReference type="GO" id="GO:0001736">
    <property type="term" value="P:establishment of planar polarity"/>
    <property type="evidence" value="ECO:0007669"/>
    <property type="project" value="InterPro"/>
</dbReference>
<dbReference type="GO" id="GO:0060271">
    <property type="term" value="P:cilium assembly"/>
    <property type="evidence" value="ECO:0007669"/>
    <property type="project" value="InterPro"/>
</dbReference>
<evidence type="ECO:0000256" key="1">
    <source>
        <dbReference type="ARBA" id="ARBA00004496"/>
    </source>
</evidence>
<dbReference type="PANTHER" id="PTHR21082">
    <property type="entry name" value="PROTEIN INTURNED"/>
    <property type="match status" value="1"/>
</dbReference>
<reference evidence="10" key="2">
    <citation type="submission" date="2025-04" db="UniProtKB">
        <authorList>
            <consortium name="RefSeq"/>
        </authorList>
    </citation>
    <scope>IDENTIFICATION</scope>
    <source>
        <strain evidence="10">Aabys</strain>
    </source>
</reference>
<feature type="compositionally biased region" description="Acidic residues" evidence="4">
    <location>
        <begin position="16"/>
        <end position="26"/>
    </location>
</feature>
<feature type="region of interest" description="Disordered" evidence="4">
    <location>
        <begin position="74"/>
        <end position="106"/>
    </location>
</feature>
<dbReference type="VEuPathDB" id="VectorBase:MDOMA2_003836"/>
<dbReference type="InterPro" id="IPR039151">
    <property type="entry name" value="INTU"/>
</dbReference>
<feature type="compositionally biased region" description="Polar residues" evidence="4">
    <location>
        <begin position="647"/>
        <end position="656"/>
    </location>
</feature>
<feature type="region of interest" description="Disordered" evidence="4">
    <location>
        <begin position="647"/>
        <end position="678"/>
    </location>
</feature>
<dbReference type="GO" id="GO:0005737">
    <property type="term" value="C:cytoplasm"/>
    <property type="evidence" value="ECO:0007669"/>
    <property type="project" value="UniProtKB-SubCell"/>
</dbReference>
<dbReference type="GO" id="GO:0007399">
    <property type="term" value="P:nervous system development"/>
    <property type="evidence" value="ECO:0007669"/>
    <property type="project" value="TreeGrafter"/>
</dbReference>
<evidence type="ECO:0000259" key="5">
    <source>
        <dbReference type="Pfam" id="PF19031"/>
    </source>
</evidence>
<evidence type="ECO:0000256" key="3">
    <source>
        <dbReference type="ARBA" id="ARBA00022490"/>
    </source>
</evidence>
<dbReference type="GO" id="GO:0016192">
    <property type="term" value="P:vesicle-mediated transport"/>
    <property type="evidence" value="ECO:0007669"/>
    <property type="project" value="InterPro"/>
</dbReference>
<evidence type="ECO:0000259" key="7">
    <source>
        <dbReference type="Pfam" id="PF19033"/>
    </source>
</evidence>
<feature type="region of interest" description="Disordered" evidence="4">
    <location>
        <begin position="1"/>
        <end position="31"/>
    </location>
</feature>
<dbReference type="eggNOG" id="ENOG502QQJQ">
    <property type="taxonomic scope" value="Eukaryota"/>
</dbReference>
<comment type="subcellular location">
    <subcellularLocation>
        <location evidence="1">Cytoplasm</location>
    </subcellularLocation>
</comment>
<dbReference type="AlphaFoldDB" id="A0A1I8M754"/>
<evidence type="ECO:0000313" key="9">
    <source>
        <dbReference type="Proteomes" id="UP001652621"/>
    </source>
</evidence>
<evidence type="ECO:0000256" key="4">
    <source>
        <dbReference type="SAM" id="MobiDB-lite"/>
    </source>
</evidence>
<feature type="domain" description="CCZ1/INTU/HPS4 third Longin" evidence="7">
    <location>
        <begin position="725"/>
        <end position="840"/>
    </location>
</feature>
<dbReference type="EnsemblMetazoa" id="MDOA001931-RA">
    <property type="protein sequence ID" value="MDOA001931-PA"/>
    <property type="gene ID" value="MDOA001931"/>
</dbReference>
<dbReference type="Pfam" id="PF19033">
    <property type="entry name" value="Intu_longin_3"/>
    <property type="match status" value="1"/>
</dbReference>
<proteinExistence type="predicted"/>
<evidence type="ECO:0000313" key="10">
    <source>
        <dbReference type="RefSeq" id="XP_005184345.1"/>
    </source>
</evidence>
<protein>
    <submittedName>
        <fullName evidence="10">Protein inturned</fullName>
    </submittedName>
</protein>